<proteinExistence type="predicted"/>
<evidence type="ECO:0000313" key="1">
    <source>
        <dbReference type="EMBL" id="SMC77649.1"/>
    </source>
</evidence>
<dbReference type="EMBL" id="FWXZ01000005">
    <property type="protein sequence ID" value="SMC77649.1"/>
    <property type="molecule type" value="Genomic_DNA"/>
</dbReference>
<name>A0AC61PNP5_9FIRM</name>
<keyword evidence="2" id="KW-1185">Reference proteome</keyword>
<organism evidence="1 2">
    <name type="scientific">Aristaeella lactis</name>
    <dbReference type="NCBI Taxonomy" id="3046383"/>
    <lineage>
        <taxon>Bacteria</taxon>
        <taxon>Bacillati</taxon>
        <taxon>Bacillota</taxon>
        <taxon>Clostridia</taxon>
        <taxon>Eubacteriales</taxon>
        <taxon>Aristaeellaceae</taxon>
        <taxon>Aristaeella</taxon>
    </lineage>
</organism>
<protein>
    <submittedName>
        <fullName evidence="1">DNA mismatch repair protein MutS2</fullName>
    </submittedName>
</protein>
<evidence type="ECO:0000313" key="2">
    <source>
        <dbReference type="Proteomes" id="UP000192328"/>
    </source>
</evidence>
<dbReference type="Proteomes" id="UP000192328">
    <property type="component" value="Unassembled WGS sequence"/>
</dbReference>
<accession>A0AC61PNP5</accession>
<reference evidence="1" key="1">
    <citation type="submission" date="2017-04" db="EMBL/GenBank/DDBJ databases">
        <authorList>
            <person name="Varghese N."/>
            <person name="Submissions S."/>
        </authorList>
    </citation>
    <scope>NUCLEOTIDE SEQUENCE</scope>
    <source>
        <strain evidence="1">WTE2008</strain>
    </source>
</reference>
<gene>
    <name evidence="1" type="ORF">SAMN06297397_2471</name>
</gene>
<comment type="caution">
    <text evidence="1">The sequence shown here is derived from an EMBL/GenBank/DDBJ whole genome shotgun (WGS) entry which is preliminary data.</text>
</comment>
<sequence>MKERTLRVLEFTRIREILAEGALTQAGAEKCRMLEPADELTAVQALQAETEEATVILQYTGGHPLIVFPDIKPALVICEKGGSLSAGMLLNVAELLRASRAAQDALVTNRENTPILRAKAEGLFVSRNIEKDITDAIISEDEIADRASSELMNIRRHLRGAQDRIREKLNQMIHSAALQKALQDPIITVRNNRYVLPVKAEFRSSVPGLVHDQSSSGATLFIEPMTAVEMGNELKQWELKEQQEIARILAALSAEAAPYASAMAETQEQLAELDFIFAKGLLSRRFFCVSPKMNNEGHLKIIRGRHPLIDPEKVVPSTIWLGKQPGGQSGKAGSNGEDEEGFNTLIITGPNTGGKTVTLKTVGLFTLMAQAGLQVPADPGTELAVFEQVFADIGDEQSIEQSLSTFSGHMTNIVEIMHEVTPRDLVLFDELGAGTDPTEGAALAQSILTRLLHINVRTMATTHYSELKAFALTTKGVENASVEFDVETLRPTYRLSIGVPGKSNAFEISRRLGLPENLIDAARELLSGNAIRFEDVIANAEYHRQVAEKERQLAEEAGRETVRLRNEAEQLRREMEQKREQMLRKSREEAKHIVDQARRESESVIAELKKMKKNAAQGDVSVNDLRRRLDRESDALAEGLGRADPDGGEAPKTVKEGDQVKILTLGVEGTVLAPPDEKGEVRLQAGMMKFTAELSQLRLIRQAPVKEKTTVRAKTGMMTRTVKSECDVRGMNLEEALDAVSLYLDEAVLAGLNEVYIIHGKGTGILRTGIQQDLRKNKHVKGFRRGMYGEGEEGVTVVTLK</sequence>